<reference evidence="7 8" key="1">
    <citation type="journal article" date="2017" name="J. Fish Dis.">
        <title>Comparative assessment of Vibrio virulence in marine fish larvae.</title>
        <authorList>
            <person name="Ronneseth A."/>
            <person name="Castillo D."/>
            <person name="D'Alvise P."/>
            <person name="Tonnesen O."/>
            <person name="Haugland G."/>
            <person name="Grotkjaer T."/>
            <person name="Engell-Sorensen K."/>
            <person name="Norremark L."/>
            <person name="Bergh O."/>
            <person name="Wergeland H.I."/>
            <person name="Gram L."/>
        </authorList>
    </citation>
    <scope>NUCLEOTIDE SEQUENCE [LARGE SCALE GENOMIC DNA]</scope>
    <source>
        <strain evidence="7 8">90-11-286</strain>
    </source>
</reference>
<dbReference type="EMBL" id="CP034673">
    <property type="protein sequence ID" value="AZS27174.1"/>
    <property type="molecule type" value="Genomic_DNA"/>
</dbReference>
<dbReference type="CDD" id="cd17593">
    <property type="entry name" value="REC_CheC-like"/>
    <property type="match status" value="1"/>
</dbReference>
<protein>
    <submittedName>
        <fullName evidence="7">Response regulator</fullName>
    </submittedName>
</protein>
<evidence type="ECO:0000313" key="7">
    <source>
        <dbReference type="EMBL" id="MBT2917824.1"/>
    </source>
</evidence>
<dbReference type="Proteomes" id="UP000256923">
    <property type="component" value="Chromosome 2"/>
</dbReference>
<dbReference type="InterPro" id="IPR001789">
    <property type="entry name" value="Sig_transdc_resp-reg_receiver"/>
</dbReference>
<keyword evidence="10" id="KW-1185">Reference proteome</keyword>
<organism evidence="7 8">
    <name type="scientific">Vibrio anguillarum</name>
    <name type="common">Listonella anguillarum</name>
    <dbReference type="NCBI Taxonomy" id="55601"/>
    <lineage>
        <taxon>Bacteria</taxon>
        <taxon>Pseudomonadati</taxon>
        <taxon>Pseudomonadota</taxon>
        <taxon>Gammaproteobacteria</taxon>
        <taxon>Vibrionales</taxon>
        <taxon>Vibrionaceae</taxon>
        <taxon>Vibrio</taxon>
    </lineage>
</organism>
<evidence type="ECO:0000313" key="5">
    <source>
        <dbReference type="EMBL" id="MBF4373969.1"/>
    </source>
</evidence>
<dbReference type="PROSITE" id="PS50110">
    <property type="entry name" value="RESPONSE_REGULATORY"/>
    <property type="match status" value="1"/>
</dbReference>
<accession>A0A191W7Z3</accession>
<dbReference type="EMBL" id="SCLC01000006">
    <property type="protein sequence ID" value="MBF4434980.1"/>
    <property type="molecule type" value="Genomic_DNA"/>
</dbReference>
<keyword evidence="1 2" id="KW-0597">Phosphoprotein</keyword>
<evidence type="ECO:0000313" key="9">
    <source>
        <dbReference type="Proteomes" id="UP000256923"/>
    </source>
</evidence>
<reference evidence="4 9" key="2">
    <citation type="submission" date="2018-12" db="EMBL/GenBank/DDBJ databases">
        <title>Characterization and Draft Genome of Vibrio anguillarum J360 Marine Pathogen Isolated from an Outbreak in Lumpfish (Cyclopterus lumpus).</title>
        <authorList>
            <person name="Vasquez J.I."/>
            <person name="Cao T."/>
            <person name="Chakraborty S."/>
            <person name="Gnanagobal H."/>
            <person name="Wescot J."/>
            <person name="Boyce D."/>
            <person name="Santander J."/>
        </authorList>
    </citation>
    <scope>NUCLEOTIDE SEQUENCE [LARGE SCALE GENOMIC DNA]</scope>
    <source>
        <strain evidence="4 9">J360</strain>
    </source>
</reference>
<dbReference type="EMBL" id="RDPI01000014">
    <property type="protein sequence ID" value="MBF4373969.1"/>
    <property type="molecule type" value="Genomic_DNA"/>
</dbReference>
<dbReference type="Gene3D" id="3.40.50.2300">
    <property type="match status" value="1"/>
</dbReference>
<dbReference type="SMART" id="SM00448">
    <property type="entry name" value="REC"/>
    <property type="match status" value="1"/>
</dbReference>
<dbReference type="Pfam" id="PF00072">
    <property type="entry name" value="Response_reg"/>
    <property type="match status" value="1"/>
</dbReference>
<evidence type="ECO:0000256" key="1">
    <source>
        <dbReference type="ARBA" id="ARBA00022553"/>
    </source>
</evidence>
<evidence type="ECO:0000313" key="10">
    <source>
        <dbReference type="Proteomes" id="UP000726136"/>
    </source>
</evidence>
<dbReference type="SUPFAM" id="SSF52172">
    <property type="entry name" value="CheY-like"/>
    <property type="match status" value="1"/>
</dbReference>
<dbReference type="OrthoDB" id="281471at2"/>
<sequence length="121" mass="13572">MAIKITIADDSKMSRKAVMRAIPEEWDVEINEAQNGKEALVNYQNGCAEVMFLDLTMPEMDGFQVLEYLHSIDAKSIVIVISADIQPFAQQRVRELGAVTFLQKPLDPAQLKQTLHEVGLL</sequence>
<dbReference type="RefSeq" id="WP_019282209.1">
    <property type="nucleotide sequence ID" value="NZ_CP022100.1"/>
</dbReference>
<proteinExistence type="predicted"/>
<dbReference type="AlphaFoldDB" id="A0A191W7Z3"/>
<name>A0A191W7Z3_VIBAN</name>
<reference evidence="7" key="4">
    <citation type="submission" date="2021-05" db="EMBL/GenBank/DDBJ databases">
        <authorList>
            <person name="Kalatzis P.G."/>
            <person name="Castillo D."/>
            <person name="D'Alvise P."/>
            <person name="Middelboe M."/>
            <person name="Gram L."/>
        </authorList>
    </citation>
    <scope>NUCLEOTIDE SEQUENCE</scope>
    <source>
        <strain evidence="7">90-11-286</strain>
    </source>
</reference>
<reference evidence="5 10" key="3">
    <citation type="journal article" date="2021" name="PeerJ">
        <title>Analysis of 44 Vibrio anguillarum genomes reveals high genetic diversity.</title>
        <authorList>
            <person name="Hansen M.J."/>
            <person name="Dalsgaard I."/>
        </authorList>
    </citation>
    <scope>NUCLEOTIDE SEQUENCE</scope>
    <source>
        <strain evidence="5 10">040915-1/1B</strain>
        <strain evidence="6">850617-1/1</strain>
    </source>
</reference>
<dbReference type="PANTHER" id="PTHR44591">
    <property type="entry name" value="STRESS RESPONSE REGULATOR PROTEIN 1"/>
    <property type="match status" value="1"/>
</dbReference>
<dbReference type="PANTHER" id="PTHR44591:SF24">
    <property type="entry name" value="PROTEIN-GLUTAMATE METHYLESTERASE_PROTEIN-GLUTAMINE GLUTAMINASE 1"/>
    <property type="match status" value="1"/>
</dbReference>
<dbReference type="InterPro" id="IPR050595">
    <property type="entry name" value="Bact_response_regulator"/>
</dbReference>
<dbReference type="InterPro" id="IPR011006">
    <property type="entry name" value="CheY-like_superfamily"/>
</dbReference>
<evidence type="ECO:0000256" key="2">
    <source>
        <dbReference type="PROSITE-ProRule" id="PRU00169"/>
    </source>
</evidence>
<dbReference type="Proteomes" id="UP000726136">
    <property type="component" value="Unassembled WGS sequence"/>
</dbReference>
<evidence type="ECO:0000313" key="4">
    <source>
        <dbReference type="EMBL" id="AZS27174.1"/>
    </source>
</evidence>
<dbReference type="Proteomes" id="UP000786185">
    <property type="component" value="Unassembled WGS sequence"/>
</dbReference>
<feature type="domain" description="Response regulatory" evidence="3">
    <location>
        <begin position="4"/>
        <end position="119"/>
    </location>
</feature>
<evidence type="ECO:0000259" key="3">
    <source>
        <dbReference type="PROSITE" id="PS50110"/>
    </source>
</evidence>
<dbReference type="Proteomes" id="UP000078309">
    <property type="component" value="Unassembled WGS sequence"/>
</dbReference>
<dbReference type="EMBL" id="JAHGUI010000015">
    <property type="protein sequence ID" value="MBT2917824.1"/>
    <property type="molecule type" value="Genomic_DNA"/>
</dbReference>
<dbReference type="STRING" id="55601.AA407_14020"/>
<dbReference type="GO" id="GO:0000160">
    <property type="term" value="P:phosphorelay signal transduction system"/>
    <property type="evidence" value="ECO:0007669"/>
    <property type="project" value="InterPro"/>
</dbReference>
<gene>
    <name evidence="4" type="ORF">DYL72_20040</name>
    <name evidence="5" type="ORF">EAY46_12900</name>
    <name evidence="6" type="ORF">ERJ77_10690</name>
    <name evidence="7" type="ORF">PL14_03900</name>
</gene>
<evidence type="ECO:0000313" key="8">
    <source>
        <dbReference type="Proteomes" id="UP000078309"/>
    </source>
</evidence>
<feature type="modified residue" description="4-aspartylphosphate" evidence="2">
    <location>
        <position position="54"/>
    </location>
</feature>
<evidence type="ECO:0000313" key="6">
    <source>
        <dbReference type="EMBL" id="MBF4434980.1"/>
    </source>
</evidence>